<protein>
    <recommendedName>
        <fullName evidence="2">Anti-sigma K factor RskA C-terminal domain-containing protein</fullName>
    </recommendedName>
</protein>
<evidence type="ECO:0000313" key="3">
    <source>
        <dbReference type="EMBL" id="PZO47643.1"/>
    </source>
</evidence>
<dbReference type="EMBL" id="QBMP01000266">
    <property type="protein sequence ID" value="PZO47643.1"/>
    <property type="molecule type" value="Genomic_DNA"/>
</dbReference>
<proteinExistence type="predicted"/>
<name>A0A2W4WR40_9CYAN</name>
<reference evidence="4" key="1">
    <citation type="submission" date="2018-04" db="EMBL/GenBank/DDBJ databases">
        <authorList>
            <person name="Cornet L."/>
        </authorList>
    </citation>
    <scope>NUCLEOTIDE SEQUENCE [LARGE SCALE GENOMIC DNA]</scope>
</reference>
<organism evidence="3 4">
    <name type="scientific">Phormidesmis priestleyi</name>
    <dbReference type="NCBI Taxonomy" id="268141"/>
    <lineage>
        <taxon>Bacteria</taxon>
        <taxon>Bacillati</taxon>
        <taxon>Cyanobacteriota</taxon>
        <taxon>Cyanophyceae</taxon>
        <taxon>Leptolyngbyales</taxon>
        <taxon>Leptolyngbyaceae</taxon>
        <taxon>Phormidesmis</taxon>
    </lineage>
</organism>
<sequence length="168" mass="18024">MAVAALGLNQMQLSQQSQQTVALQQQLAATNTELTRLRNELQANQATVAQLSNPATQMQTLVGSVPNPTNSRFPTARLLVKPGDSSVTLVAQDLPKLSEKQIYRLWSVADAAAPPLYCGQFRQDNSGTAQWLIPDAICTKQPLKVIIALDAPNDPTTSAGPLVMQSTT</sequence>
<dbReference type="Pfam" id="PF10099">
    <property type="entry name" value="RskA_C"/>
    <property type="match status" value="1"/>
</dbReference>
<accession>A0A2W4WR40</accession>
<dbReference type="GO" id="GO:0005886">
    <property type="term" value="C:plasma membrane"/>
    <property type="evidence" value="ECO:0007669"/>
    <property type="project" value="InterPro"/>
</dbReference>
<comment type="caution">
    <text evidence="3">The sequence shown here is derived from an EMBL/GenBank/DDBJ whole genome shotgun (WGS) entry which is preliminary data.</text>
</comment>
<dbReference type="InterPro" id="IPR018764">
    <property type="entry name" value="RskA_C"/>
</dbReference>
<dbReference type="Proteomes" id="UP000249794">
    <property type="component" value="Unassembled WGS sequence"/>
</dbReference>
<keyword evidence="1" id="KW-0175">Coiled coil</keyword>
<dbReference type="AlphaFoldDB" id="A0A2W4WR40"/>
<gene>
    <name evidence="3" type="ORF">DCF15_18815</name>
</gene>
<reference evidence="3 4" key="2">
    <citation type="submission" date="2018-06" db="EMBL/GenBank/DDBJ databases">
        <title>Metagenomic assembly of (sub)arctic Cyanobacteria and their associated microbiome from non-axenic cultures.</title>
        <authorList>
            <person name="Baurain D."/>
        </authorList>
    </citation>
    <scope>NUCLEOTIDE SEQUENCE [LARGE SCALE GENOMIC DNA]</scope>
    <source>
        <strain evidence="3">ULC027bin1</strain>
    </source>
</reference>
<feature type="coiled-coil region" evidence="1">
    <location>
        <begin position="20"/>
        <end position="47"/>
    </location>
</feature>
<evidence type="ECO:0000313" key="4">
    <source>
        <dbReference type="Proteomes" id="UP000249794"/>
    </source>
</evidence>
<evidence type="ECO:0000256" key="1">
    <source>
        <dbReference type="SAM" id="Coils"/>
    </source>
</evidence>
<evidence type="ECO:0000259" key="2">
    <source>
        <dbReference type="Pfam" id="PF10099"/>
    </source>
</evidence>
<feature type="domain" description="Anti-sigma K factor RskA C-terminal" evidence="2">
    <location>
        <begin position="9"/>
        <end position="129"/>
    </location>
</feature>